<dbReference type="GO" id="GO:0003735">
    <property type="term" value="F:structural constituent of ribosome"/>
    <property type="evidence" value="ECO:0007669"/>
    <property type="project" value="InterPro"/>
</dbReference>
<dbReference type="PANTHER" id="PTHR15892:SF2">
    <property type="entry name" value="LARGE RIBOSOMAL SUBUNIT PROTEIN UL30M"/>
    <property type="match status" value="1"/>
</dbReference>
<evidence type="ECO:0000313" key="7">
    <source>
        <dbReference type="EMBL" id="RKO96237.1"/>
    </source>
</evidence>
<dbReference type="Gene3D" id="3.30.1390.20">
    <property type="entry name" value="Ribosomal protein L30, ferredoxin-like fold domain"/>
    <property type="match status" value="1"/>
</dbReference>
<feature type="non-terminal residue" evidence="7">
    <location>
        <position position="56"/>
    </location>
</feature>
<reference evidence="8" key="2">
    <citation type="submission" date="2018-04" db="EMBL/GenBank/DDBJ databases">
        <title>Leveraging single-cell genomics to expand the Fungal Tree of Life.</title>
        <authorList>
            <consortium name="DOE Joint Genome Institute"/>
            <person name="Ahrendt S.R."/>
            <person name="Quandt C.A."/>
            <person name="Ciobanu D."/>
            <person name="Clum A."/>
            <person name="Salamov A."/>
            <person name="Andreopoulos B."/>
            <person name="Cheng J.-F."/>
            <person name="Woyke T."/>
            <person name="Pelin A."/>
            <person name="Henrissat B."/>
            <person name="Benny G.L."/>
            <person name="Smith M.E."/>
            <person name="James T.Y."/>
            <person name="Grigoriev I.V."/>
        </authorList>
    </citation>
    <scope>NUCLEOTIDE SEQUENCE</scope>
    <source>
        <strain evidence="8">ATCC 52028</strain>
    </source>
</reference>
<dbReference type="AlphaFoldDB" id="A0A4V1IT91"/>
<name>A0A4V1IT91_9FUNG</name>
<dbReference type="Proteomes" id="UP000274922">
    <property type="component" value="Unassembled WGS sequence"/>
</dbReference>
<keyword evidence="10" id="KW-1185">Reference proteome</keyword>
<feature type="non-terminal residue" evidence="7">
    <location>
        <position position="1"/>
    </location>
</feature>
<dbReference type="GO" id="GO:0006412">
    <property type="term" value="P:translation"/>
    <property type="evidence" value="ECO:0007669"/>
    <property type="project" value="InterPro"/>
</dbReference>
<dbReference type="OrthoDB" id="509901at2759"/>
<evidence type="ECO:0000256" key="5">
    <source>
        <dbReference type="RuleBase" id="RU003734"/>
    </source>
</evidence>
<dbReference type="Proteomes" id="UP000268535">
    <property type="component" value="Unassembled WGS sequence"/>
</dbReference>
<reference evidence="9 10" key="1">
    <citation type="journal article" date="2018" name="Nat. Microbiol.">
        <title>Leveraging single-cell genomics to expand the fungal tree of life.</title>
        <authorList>
            <person name="Ahrendt S.R."/>
            <person name="Quandt C.A."/>
            <person name="Ciobanu D."/>
            <person name="Clum A."/>
            <person name="Salamov A."/>
            <person name="Andreopoulos B."/>
            <person name="Cheng J.F."/>
            <person name="Woyke T."/>
            <person name="Pelin A."/>
            <person name="Henrissat B."/>
            <person name="Reynolds N.K."/>
            <person name="Benny G.L."/>
            <person name="Smith M.E."/>
            <person name="James T.Y."/>
            <person name="Grigoriev I.V."/>
        </authorList>
    </citation>
    <scope>NUCLEOTIDE SEQUENCE [LARGE SCALE GENOMIC DNA]</scope>
    <source>
        <strain evidence="9 10">ATCC 52028</strain>
    </source>
</reference>
<gene>
    <name evidence="7" type="ORF">CAUPRSCDRAFT_3195</name>
    <name evidence="8" type="ORF">CXG81DRAFT_179</name>
</gene>
<dbReference type="InterPro" id="IPR016082">
    <property type="entry name" value="Ribosomal_uL30_ferredoxin-like"/>
</dbReference>
<dbReference type="PANTHER" id="PTHR15892">
    <property type="entry name" value="MITOCHONDRIAL RIBOSOMAL PROTEIN L30"/>
    <property type="match status" value="1"/>
</dbReference>
<dbReference type="CDD" id="cd01658">
    <property type="entry name" value="Ribosomal_L30"/>
    <property type="match status" value="1"/>
</dbReference>
<evidence type="ECO:0000256" key="4">
    <source>
        <dbReference type="ARBA" id="ARBA00035281"/>
    </source>
</evidence>
<evidence type="ECO:0000256" key="3">
    <source>
        <dbReference type="ARBA" id="ARBA00023274"/>
    </source>
</evidence>
<sequence length="56" mass="6317">FYQVALMRSTIGLPETTRRVVQALGLTKRYQVVWLGISPQSAGMILRVKELVDVKV</sequence>
<dbReference type="STRING" id="1555241.A0A4V1IT91"/>
<evidence type="ECO:0000256" key="2">
    <source>
        <dbReference type="ARBA" id="ARBA00022980"/>
    </source>
</evidence>
<dbReference type="InterPro" id="IPR005996">
    <property type="entry name" value="Ribosomal_uL30_bac-type"/>
</dbReference>
<dbReference type="NCBIfam" id="TIGR01308">
    <property type="entry name" value="rpmD_bact"/>
    <property type="match status" value="1"/>
</dbReference>
<dbReference type="PROSITE" id="PS00634">
    <property type="entry name" value="RIBOSOMAL_L30"/>
    <property type="match status" value="1"/>
</dbReference>
<dbReference type="GO" id="GO:0015934">
    <property type="term" value="C:large ribosomal subunit"/>
    <property type="evidence" value="ECO:0007669"/>
    <property type="project" value="InterPro"/>
</dbReference>
<evidence type="ECO:0000313" key="10">
    <source>
        <dbReference type="Proteomes" id="UP000274922"/>
    </source>
</evidence>
<keyword evidence="2 5" id="KW-0689">Ribosomal protein</keyword>
<dbReference type="EMBL" id="ML010182">
    <property type="protein sequence ID" value="RKO96237.1"/>
    <property type="molecule type" value="Genomic_DNA"/>
</dbReference>
<comment type="similarity">
    <text evidence="1 5">Belongs to the universal ribosomal protein uL30 family.</text>
</comment>
<evidence type="ECO:0000313" key="9">
    <source>
        <dbReference type="Proteomes" id="UP000268535"/>
    </source>
</evidence>
<organism evidence="7 9">
    <name type="scientific">Caulochytrium protostelioides</name>
    <dbReference type="NCBI Taxonomy" id="1555241"/>
    <lineage>
        <taxon>Eukaryota</taxon>
        <taxon>Fungi</taxon>
        <taxon>Fungi incertae sedis</taxon>
        <taxon>Chytridiomycota</taxon>
        <taxon>Chytridiomycota incertae sedis</taxon>
        <taxon>Chytridiomycetes</taxon>
        <taxon>Caulochytriales</taxon>
        <taxon>Caulochytriaceae</taxon>
        <taxon>Caulochytrium</taxon>
    </lineage>
</organism>
<dbReference type="EMBL" id="ML014114">
    <property type="protein sequence ID" value="RKP04045.1"/>
    <property type="molecule type" value="Genomic_DNA"/>
</dbReference>
<evidence type="ECO:0000256" key="1">
    <source>
        <dbReference type="ARBA" id="ARBA00007594"/>
    </source>
</evidence>
<evidence type="ECO:0000313" key="8">
    <source>
        <dbReference type="EMBL" id="RKP04045.1"/>
    </source>
</evidence>
<protein>
    <recommendedName>
        <fullName evidence="4">Large ribosomal subunit protein uL30m</fullName>
    </recommendedName>
</protein>
<keyword evidence="3 5" id="KW-0687">Ribonucleoprotein</keyword>
<dbReference type="InterPro" id="IPR036919">
    <property type="entry name" value="Ribo_uL30_ferredoxin-like_sf"/>
</dbReference>
<accession>A0A4V1IT91</accession>
<dbReference type="GO" id="GO:0005739">
    <property type="term" value="C:mitochondrion"/>
    <property type="evidence" value="ECO:0007669"/>
    <property type="project" value="TreeGrafter"/>
</dbReference>
<evidence type="ECO:0000259" key="6">
    <source>
        <dbReference type="Pfam" id="PF00327"/>
    </source>
</evidence>
<dbReference type="InterPro" id="IPR018038">
    <property type="entry name" value="Ribosomal_uL30_CS"/>
</dbReference>
<feature type="domain" description="Large ribosomal subunit protein uL30-like ferredoxin-like fold" evidence="6">
    <location>
        <begin position="2"/>
        <end position="52"/>
    </location>
</feature>
<dbReference type="Pfam" id="PF00327">
    <property type="entry name" value="Ribosomal_L30"/>
    <property type="match status" value="1"/>
</dbReference>
<dbReference type="SUPFAM" id="SSF55129">
    <property type="entry name" value="Ribosomal protein L30p/L7e"/>
    <property type="match status" value="1"/>
</dbReference>
<reference evidence="7" key="3">
    <citation type="submission" date="2018-08" db="EMBL/GenBank/DDBJ databases">
        <title>Leveraging single-cell genomics to expand the Fungal Tree of Life.</title>
        <authorList>
            <consortium name="DOE Joint Genome Institute"/>
            <person name="Ahrendt S.R."/>
            <person name="Quandt C.A."/>
            <person name="Ciobanu D."/>
            <person name="Clum A."/>
            <person name="Salamov A."/>
            <person name="Andreopoulos B."/>
            <person name="Cheng J.-F."/>
            <person name="Woyke T."/>
            <person name="Pelin A."/>
            <person name="Henrissat B."/>
            <person name="Reynolds N."/>
            <person name="Benny G.L."/>
            <person name="Smith M.E."/>
            <person name="James T.Y."/>
            <person name="Grigoriev I.V."/>
        </authorList>
    </citation>
    <scope>NUCLEOTIDE SEQUENCE</scope>
    <source>
        <strain evidence="7">ATCC 52028</strain>
    </source>
</reference>
<proteinExistence type="inferred from homology"/>